<name>A0ABD5X780_9EURY</name>
<protein>
    <submittedName>
        <fullName evidence="1">Uncharacterized protein</fullName>
    </submittedName>
</protein>
<accession>A0ABD5X780</accession>
<dbReference type="RefSeq" id="WP_267637096.1">
    <property type="nucleotide sequence ID" value="NZ_JAODIY010000009.1"/>
</dbReference>
<evidence type="ECO:0000313" key="2">
    <source>
        <dbReference type="Proteomes" id="UP001596414"/>
    </source>
</evidence>
<dbReference type="EMBL" id="JBHSZQ010000047">
    <property type="protein sequence ID" value="MFC7127050.1"/>
    <property type="molecule type" value="Genomic_DNA"/>
</dbReference>
<reference evidence="1 2" key="1">
    <citation type="journal article" date="2014" name="Int. J. Syst. Evol. Microbiol.">
        <title>Complete genome sequence of Corynebacterium casei LMG S-19264T (=DSM 44701T), isolated from a smear-ripened cheese.</title>
        <authorList>
            <consortium name="US DOE Joint Genome Institute (JGI-PGF)"/>
            <person name="Walter F."/>
            <person name="Albersmeier A."/>
            <person name="Kalinowski J."/>
            <person name="Ruckert C."/>
        </authorList>
    </citation>
    <scope>NUCLEOTIDE SEQUENCE [LARGE SCALE GENOMIC DNA]</scope>
    <source>
        <strain evidence="1 2">CGMCC 4.7215</strain>
    </source>
</reference>
<dbReference type="AlphaFoldDB" id="A0ABD5X780"/>
<comment type="caution">
    <text evidence="1">The sequence shown here is derived from an EMBL/GenBank/DDBJ whole genome shotgun (WGS) entry which is preliminary data.</text>
</comment>
<sequence>MDIDSNYDGESTTFAWEDEGAAVSVTLPGPVHANYAENTDEVVTASAEGTIRVFASDGTERDAFEYALPEGCDFHTLASSIVTDLGVTMVVGHRPKHRGETFWQHEIDLDEQSVGGPVAKWR</sequence>
<evidence type="ECO:0000313" key="1">
    <source>
        <dbReference type="EMBL" id="MFC7127050.1"/>
    </source>
</evidence>
<dbReference type="Proteomes" id="UP001596414">
    <property type="component" value="Unassembled WGS sequence"/>
</dbReference>
<gene>
    <name evidence="1" type="ORF">ACFQJ7_13625</name>
</gene>
<organism evidence="1 2">
    <name type="scientific">Halovenus rubra</name>
    <dbReference type="NCBI Taxonomy" id="869890"/>
    <lineage>
        <taxon>Archaea</taxon>
        <taxon>Methanobacteriati</taxon>
        <taxon>Methanobacteriota</taxon>
        <taxon>Stenosarchaea group</taxon>
        <taxon>Halobacteria</taxon>
        <taxon>Halobacteriales</taxon>
        <taxon>Haloarculaceae</taxon>
        <taxon>Halovenus</taxon>
    </lineage>
</organism>
<proteinExistence type="predicted"/>